<dbReference type="Pfam" id="PF00041">
    <property type="entry name" value="fn3"/>
    <property type="match status" value="1"/>
</dbReference>
<keyword evidence="3" id="KW-1185">Reference proteome</keyword>
<evidence type="ECO:0000259" key="1">
    <source>
        <dbReference type="PROSITE" id="PS50853"/>
    </source>
</evidence>
<evidence type="ECO:0000313" key="4">
    <source>
        <dbReference type="WBParaSite" id="ASIM_0001678901-mRNA-1"/>
    </source>
</evidence>
<organism evidence="4">
    <name type="scientific">Anisakis simplex</name>
    <name type="common">Herring worm</name>
    <dbReference type="NCBI Taxonomy" id="6269"/>
    <lineage>
        <taxon>Eukaryota</taxon>
        <taxon>Metazoa</taxon>
        <taxon>Ecdysozoa</taxon>
        <taxon>Nematoda</taxon>
        <taxon>Chromadorea</taxon>
        <taxon>Rhabditida</taxon>
        <taxon>Spirurina</taxon>
        <taxon>Ascaridomorpha</taxon>
        <taxon>Ascaridoidea</taxon>
        <taxon>Anisakidae</taxon>
        <taxon>Anisakis</taxon>
        <taxon>Anisakis simplex complex</taxon>
    </lineage>
</organism>
<dbReference type="AlphaFoldDB" id="A0A0M3K748"/>
<dbReference type="CDD" id="cd00063">
    <property type="entry name" value="FN3"/>
    <property type="match status" value="1"/>
</dbReference>
<dbReference type="Proteomes" id="UP000267096">
    <property type="component" value="Unassembled WGS sequence"/>
</dbReference>
<accession>A0A0M3K748</accession>
<reference evidence="2 3" key="2">
    <citation type="submission" date="2018-11" db="EMBL/GenBank/DDBJ databases">
        <authorList>
            <consortium name="Pathogen Informatics"/>
        </authorList>
    </citation>
    <scope>NUCLEOTIDE SEQUENCE [LARGE SCALE GENOMIC DNA]</scope>
</reference>
<dbReference type="PROSITE" id="PS50853">
    <property type="entry name" value="FN3"/>
    <property type="match status" value="1"/>
</dbReference>
<dbReference type="SUPFAM" id="SSF49265">
    <property type="entry name" value="Fibronectin type III"/>
    <property type="match status" value="1"/>
</dbReference>
<dbReference type="InterPro" id="IPR013783">
    <property type="entry name" value="Ig-like_fold"/>
</dbReference>
<dbReference type="InterPro" id="IPR036116">
    <property type="entry name" value="FN3_sf"/>
</dbReference>
<dbReference type="WBParaSite" id="ASIM_0001678901-mRNA-1">
    <property type="protein sequence ID" value="ASIM_0001678901-mRNA-1"/>
    <property type="gene ID" value="ASIM_0001678901"/>
</dbReference>
<name>A0A0M3K748_ANISI</name>
<sequence length="170" mass="19067">MSIKRIVLVRKKCELIEVLHASTPVTVSVQVDNASLVHISIDVSGIEDDIMGYKVYFTRDDEQSDESFVDWQQIHVQSSDRSYTLKMDEETLHLKPNIRYRLRVTTSTSNGETEPSEVVEFKTSNTVSQAPSNVNVVIAASNSFTVYFDAAIDPNSTDIQSKYVNVSAPF</sequence>
<feature type="domain" description="Fibronectin type-III" evidence="1">
    <location>
        <begin position="23"/>
        <end position="126"/>
    </location>
</feature>
<protein>
    <submittedName>
        <fullName evidence="4">Fibronectin type-III domain-containing protein</fullName>
    </submittedName>
</protein>
<dbReference type="Gene3D" id="2.60.40.10">
    <property type="entry name" value="Immunoglobulins"/>
    <property type="match status" value="1"/>
</dbReference>
<proteinExistence type="predicted"/>
<reference evidence="4" key="1">
    <citation type="submission" date="2017-02" db="UniProtKB">
        <authorList>
            <consortium name="WormBaseParasite"/>
        </authorList>
    </citation>
    <scope>IDENTIFICATION</scope>
</reference>
<gene>
    <name evidence="2" type="ORF">ASIM_LOCUS16196</name>
</gene>
<dbReference type="EMBL" id="UYRR01032893">
    <property type="protein sequence ID" value="VDK57114.1"/>
    <property type="molecule type" value="Genomic_DNA"/>
</dbReference>
<evidence type="ECO:0000313" key="3">
    <source>
        <dbReference type="Proteomes" id="UP000267096"/>
    </source>
</evidence>
<dbReference type="InterPro" id="IPR003961">
    <property type="entry name" value="FN3_dom"/>
</dbReference>
<evidence type="ECO:0000313" key="2">
    <source>
        <dbReference type="EMBL" id="VDK57114.1"/>
    </source>
</evidence>